<feature type="non-terminal residue" evidence="2">
    <location>
        <position position="33"/>
    </location>
</feature>
<keyword evidence="1" id="KW-0812">Transmembrane</keyword>
<organism evidence="2">
    <name type="scientific">marine metagenome</name>
    <dbReference type="NCBI Taxonomy" id="408172"/>
    <lineage>
        <taxon>unclassified sequences</taxon>
        <taxon>metagenomes</taxon>
        <taxon>ecological metagenomes</taxon>
    </lineage>
</organism>
<accession>A0A382KVG5</accession>
<evidence type="ECO:0000313" key="2">
    <source>
        <dbReference type="EMBL" id="SVC26641.1"/>
    </source>
</evidence>
<reference evidence="2" key="1">
    <citation type="submission" date="2018-05" db="EMBL/GenBank/DDBJ databases">
        <authorList>
            <person name="Lanie J.A."/>
            <person name="Ng W.-L."/>
            <person name="Kazmierczak K.M."/>
            <person name="Andrzejewski T.M."/>
            <person name="Davidsen T.M."/>
            <person name="Wayne K.J."/>
            <person name="Tettelin H."/>
            <person name="Glass J.I."/>
            <person name="Rusch D."/>
            <person name="Podicherti R."/>
            <person name="Tsui H.-C.T."/>
            <person name="Winkler M.E."/>
        </authorList>
    </citation>
    <scope>NUCLEOTIDE SEQUENCE</scope>
</reference>
<dbReference type="EMBL" id="UINC01082140">
    <property type="protein sequence ID" value="SVC26641.1"/>
    <property type="molecule type" value="Genomic_DNA"/>
</dbReference>
<dbReference type="AlphaFoldDB" id="A0A382KVG5"/>
<proteinExistence type="predicted"/>
<name>A0A382KVG5_9ZZZZ</name>
<feature type="transmembrane region" description="Helical" evidence="1">
    <location>
        <begin position="7"/>
        <end position="26"/>
    </location>
</feature>
<evidence type="ECO:0000256" key="1">
    <source>
        <dbReference type="SAM" id="Phobius"/>
    </source>
</evidence>
<protein>
    <submittedName>
        <fullName evidence="2">Uncharacterized protein</fullName>
    </submittedName>
</protein>
<keyword evidence="1" id="KW-0472">Membrane</keyword>
<sequence length="33" mass="3839">MKDLGKWIIYFGIGFIIFGFIINQFSDKLGWIG</sequence>
<keyword evidence="1" id="KW-1133">Transmembrane helix</keyword>
<gene>
    <name evidence="2" type="ORF">METZ01_LOCUS279495</name>
</gene>